<sequence>MRQVGLGWAIRGSLVAGVMVSGVLTGGPAGAQQPLSLVPADQGGVPVAAPAPAPAPVPAPAATPAPTPPPSAPAPEGNRASLFEVKDLRPLTIDGKGLIEPGLAGMPGDIWSDGTPTSRRFAERLIAAQMAQQVPALSDLQRRMLVLNSEPPAQGGGSAAGGKDGSFLEARIRQLLLLGNTEEVRALVDLVPAQSRSEVMILSQVNSLLINGDSESACAIVRQQLEQAASTPWQKAMVYCEYLAGHGDGAAMQTGLLRDQGEAENDPLFFWVAESLSGLQVLPLESLKDPTPLAAVMLRSSGKPLPTGVLVSPPAWLARTLALSGQGAATSKIDPLMRAVAGEQAFQRAALSREALTGLYDKAALAGKLSASPLETLAADPSAAATAALWVRAKAQGSVPDQAQVVAKAWEQANSRALPLLAASLYGPMVQTMPVTPDLGWFAGTAARILLASGAAEQARPWLKLAQSQSNGAQTALLDRLAFNGFSSGLSADALAAWRKAQAGKSEDIARREQRLLTLLQAVGDRLDPGLWADLWATSARDAGQTPSASRWQALIRAAGQKHVGETIGLVMLVADGQPVAALSDGALSLMIDSLRQVGLTADARALAVQAAIASGL</sequence>
<proteinExistence type="predicted"/>
<dbReference type="AlphaFoldDB" id="A0A1N7MS44"/>
<organism evidence="2 3">
    <name type="scientific">Insolitispirillum peregrinum</name>
    <dbReference type="NCBI Taxonomy" id="80876"/>
    <lineage>
        <taxon>Bacteria</taxon>
        <taxon>Pseudomonadati</taxon>
        <taxon>Pseudomonadota</taxon>
        <taxon>Alphaproteobacteria</taxon>
        <taxon>Rhodospirillales</taxon>
        <taxon>Novispirillaceae</taxon>
        <taxon>Insolitispirillum</taxon>
    </lineage>
</organism>
<evidence type="ECO:0008006" key="4">
    <source>
        <dbReference type="Google" id="ProtNLM"/>
    </source>
</evidence>
<reference evidence="2 3" key="1">
    <citation type="submission" date="2017-01" db="EMBL/GenBank/DDBJ databases">
        <authorList>
            <person name="Mah S.A."/>
            <person name="Swanson W.J."/>
            <person name="Moy G.W."/>
            <person name="Vacquier V.D."/>
        </authorList>
    </citation>
    <scope>NUCLEOTIDE SEQUENCE [LARGE SCALE GENOMIC DNA]</scope>
    <source>
        <strain evidence="2 3">DSM 11589</strain>
    </source>
</reference>
<feature type="compositionally biased region" description="Pro residues" evidence="1">
    <location>
        <begin position="49"/>
        <end position="73"/>
    </location>
</feature>
<name>A0A1N7MS44_9PROT</name>
<feature type="region of interest" description="Disordered" evidence="1">
    <location>
        <begin position="49"/>
        <end position="78"/>
    </location>
</feature>
<keyword evidence="3" id="KW-1185">Reference proteome</keyword>
<dbReference type="Proteomes" id="UP000185678">
    <property type="component" value="Unassembled WGS sequence"/>
</dbReference>
<gene>
    <name evidence="2" type="ORF">SAMN05421779_104298</name>
</gene>
<evidence type="ECO:0000256" key="1">
    <source>
        <dbReference type="SAM" id="MobiDB-lite"/>
    </source>
</evidence>
<protein>
    <recommendedName>
        <fullName evidence="4">Antifreeze glycopeptide polyprotein</fullName>
    </recommendedName>
</protein>
<evidence type="ECO:0000313" key="2">
    <source>
        <dbReference type="EMBL" id="SIS88659.1"/>
    </source>
</evidence>
<dbReference type="EMBL" id="FTOA01000004">
    <property type="protein sequence ID" value="SIS88659.1"/>
    <property type="molecule type" value="Genomic_DNA"/>
</dbReference>
<evidence type="ECO:0000313" key="3">
    <source>
        <dbReference type="Proteomes" id="UP000185678"/>
    </source>
</evidence>
<accession>A0A1N7MS44</accession>
<dbReference type="STRING" id="80876.SAMN05421779_104298"/>